<evidence type="ECO:0000313" key="3">
    <source>
        <dbReference type="Proteomes" id="UP000295096"/>
    </source>
</evidence>
<name>A0A4R5Q7B6_9PROT</name>
<reference evidence="2 3" key="1">
    <citation type="journal article" date="2016" name="J. Microbiol.">
        <title>Dankookia rubra gen. nov., sp. nov., an alphaproteobacterium isolated from sediment of a shallow stream.</title>
        <authorList>
            <person name="Kim W.H."/>
            <person name="Kim D.H."/>
            <person name="Kang K."/>
            <person name="Ahn T.Y."/>
        </authorList>
    </citation>
    <scope>NUCLEOTIDE SEQUENCE [LARGE SCALE GENOMIC DNA]</scope>
    <source>
        <strain evidence="2 3">JCM30602</strain>
    </source>
</reference>
<feature type="region of interest" description="Disordered" evidence="1">
    <location>
        <begin position="44"/>
        <end position="66"/>
    </location>
</feature>
<comment type="caution">
    <text evidence="2">The sequence shown here is derived from an EMBL/GenBank/DDBJ whole genome shotgun (WGS) entry which is preliminary data.</text>
</comment>
<feature type="compositionally biased region" description="Polar residues" evidence="1">
    <location>
        <begin position="55"/>
        <end position="66"/>
    </location>
</feature>
<proteinExistence type="predicted"/>
<dbReference type="Proteomes" id="UP000295096">
    <property type="component" value="Unassembled WGS sequence"/>
</dbReference>
<accession>A0A4R5Q7B6</accession>
<dbReference type="AlphaFoldDB" id="A0A4R5Q7B6"/>
<keyword evidence="3" id="KW-1185">Reference proteome</keyword>
<protein>
    <submittedName>
        <fullName evidence="2">Uncharacterized protein</fullName>
    </submittedName>
</protein>
<organism evidence="2 3">
    <name type="scientific">Dankookia rubra</name>
    <dbReference type="NCBI Taxonomy" id="1442381"/>
    <lineage>
        <taxon>Bacteria</taxon>
        <taxon>Pseudomonadati</taxon>
        <taxon>Pseudomonadota</taxon>
        <taxon>Alphaproteobacteria</taxon>
        <taxon>Acetobacterales</taxon>
        <taxon>Roseomonadaceae</taxon>
        <taxon>Dankookia</taxon>
    </lineage>
</organism>
<sequence>MVAVAVAVERIRPDPAAHLGQRIDEPPHPLETLVLHGDILSGDPARLDEAAGVPRSSSQPALKTAS</sequence>
<gene>
    <name evidence="2" type="ORF">E2C06_32540</name>
</gene>
<dbReference type="EMBL" id="SMSJ01000120">
    <property type="protein sequence ID" value="TDH58453.1"/>
    <property type="molecule type" value="Genomic_DNA"/>
</dbReference>
<evidence type="ECO:0000256" key="1">
    <source>
        <dbReference type="SAM" id="MobiDB-lite"/>
    </source>
</evidence>
<evidence type="ECO:0000313" key="2">
    <source>
        <dbReference type="EMBL" id="TDH58453.1"/>
    </source>
</evidence>